<dbReference type="Proteomes" id="UP001374599">
    <property type="component" value="Unassembled WGS sequence"/>
</dbReference>
<gene>
    <name evidence="1" type="ORF">AN2V17_09100</name>
</gene>
<name>A0ACB5UG13_9FIRM</name>
<accession>A0ACB5UG13</accession>
<comment type="caution">
    <text evidence="1">The sequence shown here is derived from an EMBL/GenBank/DDBJ whole genome shotgun (WGS) entry which is preliminary data.</text>
</comment>
<protein>
    <submittedName>
        <fullName evidence="1">Uncharacterized protein</fullName>
    </submittedName>
</protein>
<evidence type="ECO:0000313" key="1">
    <source>
        <dbReference type="EMBL" id="GMQ61681.1"/>
    </source>
</evidence>
<dbReference type="EMBL" id="BTPU01000012">
    <property type="protein sequence ID" value="GMQ61681.1"/>
    <property type="molecule type" value="Genomic_DNA"/>
</dbReference>
<sequence length="452" mass="51638">MHEISINNEELSKKESQFKNKALKINCIKDNLSNITNSLDSDIKYSQNINLDLKRLYNDLDKIELQLYATGNFIRDTYKSYTEIERKLKLAFAKLDNVRINKNSSKSSLPLTDKNEESFLTRIGNKLISGLKHLHDFFTDSNEKVNNKPIPKDNDDINFTTVNNFINYNPYMFYAYDTRLYLQSKENWPTWNTSDKSKNNNTDYDTNDSWSYNGSYVLPLAIGFDNAVFNGTIRKGTNWIKKQLGMDNIYEDEATQYLVNHDTMFGSYYAAGEILGIIPLFGSQRFSPSPSFATTTGEVIPTAIPTEISIPGIVFSDSNQEKNELDDTKEINKTTQIAKSSPIKIPNTSKIIVQNKTGYQQIKYKWSDGIIKYEARWHTRTPGAPENQGNTWVITRTTPGTATGQRKTQHILTGDNQWTPMSEWQSAVNARQNCIATPEQQILLDHGHWPAP</sequence>
<reference evidence="1" key="1">
    <citation type="submission" date="2023-09" db="EMBL/GenBank/DDBJ databases">
        <title>Vallitalea sediminicola and Vallitalea maricola sp. nov., anaerobic bacteria isolated from marine sediment.</title>
        <authorList>
            <person name="Hirano S."/>
            <person name="Maeda A."/>
            <person name="Terahara T."/>
            <person name="Mori K."/>
            <person name="Hamada M."/>
            <person name="Matsumoto R."/>
            <person name="Kobayashi T."/>
        </authorList>
    </citation>
    <scope>NUCLEOTIDE SEQUENCE</scope>
    <source>
        <strain evidence="1">AN17-2</strain>
    </source>
</reference>
<keyword evidence="2" id="KW-1185">Reference proteome</keyword>
<proteinExistence type="predicted"/>
<organism evidence="1 2">
    <name type="scientific">Vallitalea maricola</name>
    <dbReference type="NCBI Taxonomy" id="3074433"/>
    <lineage>
        <taxon>Bacteria</taxon>
        <taxon>Bacillati</taxon>
        <taxon>Bacillota</taxon>
        <taxon>Clostridia</taxon>
        <taxon>Lachnospirales</taxon>
        <taxon>Vallitaleaceae</taxon>
        <taxon>Vallitalea</taxon>
    </lineage>
</organism>
<evidence type="ECO:0000313" key="2">
    <source>
        <dbReference type="Proteomes" id="UP001374599"/>
    </source>
</evidence>